<reference evidence="1 2" key="1">
    <citation type="journal article" date="2018" name="BMC Genomics">
        <title>Genomic comparison of Trypanosoma conorhini and Trypanosoma rangeli to Trypanosoma cruzi strains of high and low virulence.</title>
        <authorList>
            <person name="Bradwell K.R."/>
            <person name="Koparde V.N."/>
            <person name="Matveyev A.V."/>
            <person name="Serrano M.G."/>
            <person name="Alves J.M."/>
            <person name="Parikh H."/>
            <person name="Huang B."/>
            <person name="Lee V."/>
            <person name="Espinosa-Alvarez O."/>
            <person name="Ortiz P.A."/>
            <person name="Costa-Martins A.G."/>
            <person name="Teixeira M.M."/>
            <person name="Buck G.A."/>
        </authorList>
    </citation>
    <scope>NUCLEOTIDE SEQUENCE [LARGE SCALE GENOMIC DNA]</scope>
    <source>
        <strain evidence="1 2">AM80</strain>
    </source>
</reference>
<sequence>MEAGEKTCDRNAAILSAFEKREMLDTLAGMIASTIEGASVEDVHAALASSEAVSGEWRELVEHNMEARQKQNFFDAASSMDRASAAQQSLVPLAQIETTTWECPDCGAQQEVVDVHKSLRHSSTSTAVKTLSDTTLTGCPVCGSGGRREEESEVDVDPQ</sequence>
<dbReference type="RefSeq" id="XP_029236483.1">
    <property type="nucleotide sequence ID" value="XM_029383644.1"/>
</dbReference>
<name>A0A422N893_TRYRA</name>
<dbReference type="AlphaFoldDB" id="A0A422N893"/>
<organism evidence="1 2">
    <name type="scientific">Trypanosoma rangeli</name>
    <dbReference type="NCBI Taxonomy" id="5698"/>
    <lineage>
        <taxon>Eukaryota</taxon>
        <taxon>Discoba</taxon>
        <taxon>Euglenozoa</taxon>
        <taxon>Kinetoplastea</taxon>
        <taxon>Metakinetoplastina</taxon>
        <taxon>Trypanosomatida</taxon>
        <taxon>Trypanosomatidae</taxon>
        <taxon>Trypanosoma</taxon>
        <taxon>Herpetosoma</taxon>
    </lineage>
</organism>
<comment type="caution">
    <text evidence="1">The sequence shown here is derived from an EMBL/GenBank/DDBJ whole genome shotgun (WGS) entry which is preliminary data.</text>
</comment>
<dbReference type="GeneID" id="40330750"/>
<evidence type="ECO:0000313" key="2">
    <source>
        <dbReference type="Proteomes" id="UP000283634"/>
    </source>
</evidence>
<evidence type="ECO:0000313" key="1">
    <source>
        <dbReference type="EMBL" id="RNF01694.1"/>
    </source>
</evidence>
<protein>
    <submittedName>
        <fullName evidence="1">Uncharacterized protein</fullName>
    </submittedName>
</protein>
<dbReference type="OMA" id="ETTTWEC"/>
<keyword evidence="2" id="KW-1185">Reference proteome</keyword>
<dbReference type="Proteomes" id="UP000283634">
    <property type="component" value="Unassembled WGS sequence"/>
</dbReference>
<accession>A0A422N893</accession>
<dbReference type="EMBL" id="MKGL01000263">
    <property type="protein sequence ID" value="RNF01694.1"/>
    <property type="molecule type" value="Genomic_DNA"/>
</dbReference>
<dbReference type="OrthoDB" id="250756at2759"/>
<proteinExistence type="predicted"/>
<gene>
    <name evidence="1" type="ORF">TraAM80_06817</name>
</gene>